<keyword evidence="1" id="KW-1015">Disulfide bond</keyword>
<evidence type="ECO:0000259" key="3">
    <source>
        <dbReference type="Pfam" id="PF06747"/>
    </source>
</evidence>
<dbReference type="InterPro" id="IPR055304">
    <property type="entry name" value="CHCHD2/10-like"/>
</dbReference>
<dbReference type="Proteomes" id="UP001231189">
    <property type="component" value="Unassembled WGS sequence"/>
</dbReference>
<protein>
    <recommendedName>
        <fullName evidence="3">CHCH domain-containing protein</fullName>
    </recommendedName>
</protein>
<keyword evidence="5" id="KW-1185">Reference proteome</keyword>
<dbReference type="EMBL" id="JAUUTY010000005">
    <property type="protein sequence ID" value="KAK1626011.1"/>
    <property type="molecule type" value="Genomic_DNA"/>
</dbReference>
<dbReference type="GO" id="GO:0007005">
    <property type="term" value="P:mitochondrion organization"/>
    <property type="evidence" value="ECO:0007669"/>
    <property type="project" value="InterPro"/>
</dbReference>
<evidence type="ECO:0000313" key="4">
    <source>
        <dbReference type="EMBL" id="KAK1626011.1"/>
    </source>
</evidence>
<feature type="domain" description="CHCH" evidence="3">
    <location>
        <begin position="92"/>
        <end position="125"/>
    </location>
</feature>
<dbReference type="InterPro" id="IPR009069">
    <property type="entry name" value="Cys_alpha_HP_mot_SF"/>
</dbReference>
<dbReference type="PANTHER" id="PTHR13523">
    <property type="entry name" value="COILED-COIL-HELIX-COILED-COIL-HELIX DOMAIN CONTAINING 2/NUR77"/>
    <property type="match status" value="1"/>
</dbReference>
<feature type="compositionally biased region" description="Low complexity" evidence="2">
    <location>
        <begin position="12"/>
        <end position="21"/>
    </location>
</feature>
<dbReference type="GO" id="GO:0005739">
    <property type="term" value="C:mitochondrion"/>
    <property type="evidence" value="ECO:0007669"/>
    <property type="project" value="TreeGrafter"/>
</dbReference>
<comment type="caution">
    <text evidence="4">The sequence shown here is derived from an EMBL/GenBank/DDBJ whole genome shotgun (WGS) entry which is preliminary data.</text>
</comment>
<proteinExistence type="predicted"/>
<dbReference type="GO" id="GO:0005634">
    <property type="term" value="C:nucleus"/>
    <property type="evidence" value="ECO:0007669"/>
    <property type="project" value="TreeGrafter"/>
</dbReference>
<dbReference type="PANTHER" id="PTHR13523:SF2">
    <property type="entry name" value="COILED-COIL-HELIX-COILED-COIL-HELIX DOMAIN CONTAINING 2, ISOFORM A-RELATED"/>
    <property type="match status" value="1"/>
</dbReference>
<feature type="compositionally biased region" description="Gly residues" evidence="2">
    <location>
        <begin position="1"/>
        <end position="11"/>
    </location>
</feature>
<dbReference type="SUPFAM" id="SSF47072">
    <property type="entry name" value="Cysteine alpha-hairpin motif"/>
    <property type="match status" value="1"/>
</dbReference>
<accession>A0AAD8VYM9</accession>
<dbReference type="AlphaFoldDB" id="A0AAD8VYM9"/>
<gene>
    <name evidence="4" type="ORF">QYE76_000326</name>
</gene>
<evidence type="ECO:0000256" key="1">
    <source>
        <dbReference type="ARBA" id="ARBA00023157"/>
    </source>
</evidence>
<dbReference type="InterPro" id="IPR010625">
    <property type="entry name" value="CHCH"/>
</dbReference>
<name>A0AAD8VYM9_LOLMU</name>
<dbReference type="Pfam" id="PF06747">
    <property type="entry name" value="CHCH"/>
    <property type="match status" value="1"/>
</dbReference>
<sequence>MGRRGSGGGGFRSAPRARAPAPAKPSAPAPRSNGGLMTGGSFVSNVVEGLTWGAGISLGHRIVDFFGGPRTIRVTEVPSSQAPASAPASDACDIHNKAFADCISHNGSDISRCQFYVDMLNQCRRGSHAGIAAAATIA</sequence>
<organism evidence="4 5">
    <name type="scientific">Lolium multiflorum</name>
    <name type="common">Italian ryegrass</name>
    <name type="synonym">Lolium perenne subsp. multiflorum</name>
    <dbReference type="NCBI Taxonomy" id="4521"/>
    <lineage>
        <taxon>Eukaryota</taxon>
        <taxon>Viridiplantae</taxon>
        <taxon>Streptophyta</taxon>
        <taxon>Embryophyta</taxon>
        <taxon>Tracheophyta</taxon>
        <taxon>Spermatophyta</taxon>
        <taxon>Magnoliopsida</taxon>
        <taxon>Liliopsida</taxon>
        <taxon>Poales</taxon>
        <taxon>Poaceae</taxon>
        <taxon>BOP clade</taxon>
        <taxon>Pooideae</taxon>
        <taxon>Poodae</taxon>
        <taxon>Poeae</taxon>
        <taxon>Poeae Chloroplast Group 2 (Poeae type)</taxon>
        <taxon>Loliodinae</taxon>
        <taxon>Loliinae</taxon>
        <taxon>Lolium</taxon>
    </lineage>
</organism>
<reference evidence="4" key="1">
    <citation type="submission" date="2023-07" db="EMBL/GenBank/DDBJ databases">
        <title>A chromosome-level genome assembly of Lolium multiflorum.</title>
        <authorList>
            <person name="Chen Y."/>
            <person name="Copetti D."/>
            <person name="Kolliker R."/>
            <person name="Studer B."/>
        </authorList>
    </citation>
    <scope>NUCLEOTIDE SEQUENCE</scope>
    <source>
        <strain evidence="4">02402/16</strain>
        <tissue evidence="4">Leaf</tissue>
    </source>
</reference>
<feature type="region of interest" description="Disordered" evidence="2">
    <location>
        <begin position="1"/>
        <end position="35"/>
    </location>
</feature>
<evidence type="ECO:0000313" key="5">
    <source>
        <dbReference type="Proteomes" id="UP001231189"/>
    </source>
</evidence>
<evidence type="ECO:0000256" key="2">
    <source>
        <dbReference type="SAM" id="MobiDB-lite"/>
    </source>
</evidence>